<dbReference type="Proteomes" id="UP000093052">
    <property type="component" value="Chromosome"/>
</dbReference>
<gene>
    <name evidence="1" type="ORF">BCV53_07755</name>
</gene>
<accession>A0AAN1D6B9</accession>
<evidence type="ECO:0000313" key="1">
    <source>
        <dbReference type="EMBL" id="ANZ29983.1"/>
    </source>
</evidence>
<name>A0AAN1D6B9_PARTM</name>
<proteinExistence type="predicted"/>
<sequence length="126" mass="14315">MGICSKTTAPISIFIMLFSKTIFEKNVPFGTACGLFAQMPKGVFWQTEFAPAFLGDDRAGSIKIANGQWNTWFRQKARRPLLWMIIENIPLTSGHTFFKRLASVYIPRLKTGISDIDVERKPILFL</sequence>
<organism evidence="1 2">
    <name type="scientific">Parageobacillus thermoglucosidasius</name>
    <name type="common">Geobacillus thermoglucosidasius</name>
    <dbReference type="NCBI Taxonomy" id="1426"/>
    <lineage>
        <taxon>Bacteria</taxon>
        <taxon>Bacillati</taxon>
        <taxon>Bacillota</taxon>
        <taxon>Bacilli</taxon>
        <taxon>Bacillales</taxon>
        <taxon>Anoxybacillaceae</taxon>
        <taxon>Parageobacillus</taxon>
    </lineage>
</organism>
<reference evidence="2" key="1">
    <citation type="journal article" date="2016" name="Genome Announc.">
        <title>Complete Genome Sequence of Geobacillus thermoglucosidasius NCIMB 11955, the Progenitor of a Bioethanol Production Strain.</title>
        <authorList>
            <person name="Sheng L."/>
            <person name="Zhang Y."/>
            <person name="Minton N.P."/>
        </authorList>
    </citation>
    <scope>NUCLEOTIDE SEQUENCE [LARGE SCALE GENOMIC DNA]</scope>
    <source>
        <strain evidence="2">NCIMB 11955</strain>
    </source>
</reference>
<dbReference type="KEGG" id="ptl:AOT13_07745"/>
<dbReference type="AlphaFoldDB" id="A0AAN1D6B9"/>
<dbReference type="EMBL" id="CP016622">
    <property type="protein sequence ID" value="ANZ29983.1"/>
    <property type="molecule type" value="Genomic_DNA"/>
</dbReference>
<evidence type="ECO:0000313" key="2">
    <source>
        <dbReference type="Proteomes" id="UP000093052"/>
    </source>
</evidence>
<protein>
    <submittedName>
        <fullName evidence="1">Uncharacterized protein</fullName>
    </submittedName>
</protein>
<keyword evidence="2" id="KW-1185">Reference proteome</keyword>